<protein>
    <submittedName>
        <fullName evidence="1">Ribbon-helix-helix protein, CopG family</fullName>
    </submittedName>
</protein>
<evidence type="ECO:0000313" key="1">
    <source>
        <dbReference type="EMBL" id="QNS14270.1"/>
    </source>
</evidence>
<dbReference type="EMBL" id="CP061280">
    <property type="protein sequence ID" value="QNS14270.1"/>
    <property type="molecule type" value="Genomic_DNA"/>
</dbReference>
<gene>
    <name evidence="1" type="ORF">ICJ55_05715</name>
</gene>
<evidence type="ECO:0000313" key="2">
    <source>
        <dbReference type="Proteomes" id="UP000576260"/>
    </source>
</evidence>
<proteinExistence type="predicted"/>
<reference evidence="1 2" key="1">
    <citation type="submission" date="2020-09" db="EMBL/GenBank/DDBJ databases">
        <title>Mannheimia bovis sp.nov., isolated from a cow.</title>
        <authorList>
            <person name="Li F."/>
        </authorList>
    </citation>
    <scope>NUCLEOTIDE SEQUENCE [LARGE SCALE GENOMIC DNA]</scope>
    <source>
        <strain evidence="1 2">ZY190616</strain>
    </source>
</reference>
<sequence>MKLSTNQLKALSDERRGVKVKGFKLPISFITELEQLSAQYNIPQNQLIMQAVELFKQSKGA</sequence>
<organism evidence="1 2">
    <name type="scientific">Mannheimia bovis</name>
    <dbReference type="NCBI Taxonomy" id="2770636"/>
    <lineage>
        <taxon>Bacteria</taxon>
        <taxon>Pseudomonadati</taxon>
        <taxon>Pseudomonadota</taxon>
        <taxon>Gammaproteobacteria</taxon>
        <taxon>Pasteurellales</taxon>
        <taxon>Pasteurellaceae</taxon>
        <taxon>Mannheimia</taxon>
    </lineage>
</organism>
<dbReference type="KEGG" id="mbos:ICJ55_05715"/>
<dbReference type="AlphaFoldDB" id="A0A7H1BZW5"/>
<keyword evidence="2" id="KW-1185">Reference proteome</keyword>
<name>A0A7H1BZW5_9PAST</name>
<dbReference type="RefSeq" id="WP_188155933.1">
    <property type="nucleotide sequence ID" value="NZ_CP061280.1"/>
</dbReference>
<accession>A0A7H1BZW5</accession>
<dbReference type="Proteomes" id="UP000576260">
    <property type="component" value="Chromosome"/>
</dbReference>